<dbReference type="CDD" id="cd00914">
    <property type="entry name" value="PCD_DCoH_subfamily_b"/>
    <property type="match status" value="1"/>
</dbReference>
<reference evidence="5 6" key="1">
    <citation type="submission" date="2016-10" db="EMBL/GenBank/DDBJ databases">
        <authorList>
            <person name="de Groot N.N."/>
        </authorList>
    </citation>
    <scope>NUCLEOTIDE SEQUENCE [LARGE SCALE GENOMIC DNA]</scope>
    <source>
        <strain evidence="5 6">DSM 29439</strain>
    </source>
</reference>
<organism evidence="5 6">
    <name type="scientific">Aliiroseovarius sediminilitoris</name>
    <dbReference type="NCBI Taxonomy" id="1173584"/>
    <lineage>
        <taxon>Bacteria</taxon>
        <taxon>Pseudomonadati</taxon>
        <taxon>Pseudomonadota</taxon>
        <taxon>Alphaproteobacteria</taxon>
        <taxon>Rhodobacterales</taxon>
        <taxon>Paracoccaceae</taxon>
        <taxon>Aliiroseovarius</taxon>
    </lineage>
</organism>
<evidence type="ECO:0000256" key="3">
    <source>
        <dbReference type="ARBA" id="ARBA00023239"/>
    </source>
</evidence>
<dbReference type="PANTHER" id="PTHR12599:SF0">
    <property type="entry name" value="PTERIN-4-ALPHA-CARBINOLAMINE DEHYDRATASE"/>
    <property type="match status" value="1"/>
</dbReference>
<keyword evidence="6" id="KW-1185">Reference proteome</keyword>
<dbReference type="GO" id="GO:0008124">
    <property type="term" value="F:4-alpha-hydroxytetrahydrobiopterin dehydratase activity"/>
    <property type="evidence" value="ECO:0007669"/>
    <property type="project" value="UniProtKB-UniRule"/>
</dbReference>
<evidence type="ECO:0000256" key="1">
    <source>
        <dbReference type="ARBA" id="ARBA00001554"/>
    </source>
</evidence>
<dbReference type="PANTHER" id="PTHR12599">
    <property type="entry name" value="PTERIN-4-ALPHA-CARBINOLAMINE DEHYDRATASE"/>
    <property type="match status" value="1"/>
</dbReference>
<keyword evidence="3 4" id="KW-0456">Lyase</keyword>
<evidence type="ECO:0000313" key="5">
    <source>
        <dbReference type="EMBL" id="SEW16582.1"/>
    </source>
</evidence>
<dbReference type="Proteomes" id="UP000199650">
    <property type="component" value="Unassembled WGS sequence"/>
</dbReference>
<dbReference type="SUPFAM" id="SSF55248">
    <property type="entry name" value="PCD-like"/>
    <property type="match status" value="1"/>
</dbReference>
<dbReference type="Gene3D" id="3.30.1360.20">
    <property type="entry name" value="Transcriptional coactivator/pterin dehydratase"/>
    <property type="match status" value="1"/>
</dbReference>
<evidence type="ECO:0000256" key="4">
    <source>
        <dbReference type="HAMAP-Rule" id="MF_00434"/>
    </source>
</evidence>
<comment type="catalytic activity">
    <reaction evidence="1 4">
        <text>(4aS,6R)-4a-hydroxy-L-erythro-5,6,7,8-tetrahydrobiopterin = (6R)-L-erythro-6,7-dihydrobiopterin + H2O</text>
        <dbReference type="Rhea" id="RHEA:11920"/>
        <dbReference type="ChEBI" id="CHEBI:15377"/>
        <dbReference type="ChEBI" id="CHEBI:15642"/>
        <dbReference type="ChEBI" id="CHEBI:43120"/>
        <dbReference type="EC" id="4.2.1.96"/>
    </reaction>
</comment>
<sequence>MADILTPEERREHLIPMGEVGWGAVSGRDAIRKVYIFRDFVEAWGWMSRVAIWCEKWNHHPEWLNVYRTVDVTLTTHDADGLTNLDIKLAKKMDALAGASTAASHQSDLSEPIACLCNPDAPR</sequence>
<comment type="similarity">
    <text evidence="2 4">Belongs to the pterin-4-alpha-carbinolamine dehydratase family.</text>
</comment>
<dbReference type="InterPro" id="IPR001533">
    <property type="entry name" value="Pterin_deHydtase"/>
</dbReference>
<evidence type="ECO:0000256" key="2">
    <source>
        <dbReference type="ARBA" id="ARBA00006472"/>
    </source>
</evidence>
<dbReference type="EMBL" id="FOJB01000001">
    <property type="protein sequence ID" value="SEW16582.1"/>
    <property type="molecule type" value="Genomic_DNA"/>
</dbReference>
<protein>
    <recommendedName>
        <fullName evidence="4">Putative pterin-4-alpha-carbinolamine dehydratase</fullName>
        <shortName evidence="4">PHS</shortName>
        <ecNumber evidence="4">4.2.1.96</ecNumber>
    </recommendedName>
    <alternativeName>
        <fullName evidence="4">4-alpha-hydroxy-tetrahydropterin dehydratase</fullName>
    </alternativeName>
    <alternativeName>
        <fullName evidence="4">Pterin carbinolamine dehydratase</fullName>
        <shortName evidence="4">PCD</shortName>
    </alternativeName>
</protein>
<evidence type="ECO:0000313" key="6">
    <source>
        <dbReference type="Proteomes" id="UP000199650"/>
    </source>
</evidence>
<dbReference type="NCBIfam" id="NF002018">
    <property type="entry name" value="PRK00823.1-3"/>
    <property type="match status" value="1"/>
</dbReference>
<dbReference type="OrthoDB" id="9794987at2"/>
<proteinExistence type="inferred from homology"/>
<dbReference type="GO" id="GO:0006729">
    <property type="term" value="P:tetrahydrobiopterin biosynthetic process"/>
    <property type="evidence" value="ECO:0007669"/>
    <property type="project" value="InterPro"/>
</dbReference>
<dbReference type="AlphaFoldDB" id="A0A1I0PQE9"/>
<dbReference type="InterPro" id="IPR036428">
    <property type="entry name" value="PCD_sf"/>
</dbReference>
<dbReference type="Pfam" id="PF01329">
    <property type="entry name" value="Pterin_4a"/>
    <property type="match status" value="1"/>
</dbReference>
<accession>A0A1I0PQE9</accession>
<name>A0A1I0PQE9_9RHOB</name>
<gene>
    <name evidence="5" type="ORF">SAMN05444851_1812</name>
</gene>
<dbReference type="EC" id="4.2.1.96" evidence="4"/>
<dbReference type="STRING" id="1173584.SAMN05444851_1812"/>
<dbReference type="HAMAP" id="MF_00434">
    <property type="entry name" value="Pterin_4_alpha"/>
    <property type="match status" value="1"/>
</dbReference>